<dbReference type="RefSeq" id="WP_012938200.1">
    <property type="nucleotide sequence ID" value="NZ_CALAKB010000018.1"/>
</dbReference>
<dbReference type="OMA" id="IQLRLHE"/>
<dbReference type="GeneID" id="78334576"/>
<dbReference type="InterPro" id="IPR023378">
    <property type="entry name" value="YheA/YmcA-like_dom_sf"/>
</dbReference>
<comment type="caution">
    <text evidence="1">The sequence shown here is derived from an EMBL/GenBank/DDBJ whole genome shotgun (WGS) entry which is preliminary data.</text>
</comment>
<dbReference type="EMBL" id="FNOP01000011">
    <property type="protein sequence ID" value="SDX05455.1"/>
    <property type="molecule type" value="Genomic_DNA"/>
</dbReference>
<dbReference type="InterPro" id="IPR010368">
    <property type="entry name" value="Com_YlbF"/>
</dbReference>
<evidence type="ECO:0000313" key="2">
    <source>
        <dbReference type="Proteomes" id="UP000182379"/>
    </source>
</evidence>
<reference evidence="1 2" key="1">
    <citation type="submission" date="2016-10" db="EMBL/GenBank/DDBJ databases">
        <authorList>
            <person name="Varghese N."/>
            <person name="Submissions S."/>
        </authorList>
    </citation>
    <scope>NUCLEOTIDE SEQUENCE [LARGE SCALE GENOMIC DNA]</scope>
    <source>
        <strain evidence="1 2">WCC6</strain>
    </source>
</reference>
<proteinExistence type="predicted"/>
<dbReference type="Proteomes" id="UP000182379">
    <property type="component" value="Unassembled WGS sequence"/>
</dbReference>
<dbReference type="Pfam" id="PF06133">
    <property type="entry name" value="Com_YlbF"/>
    <property type="match status" value="1"/>
</dbReference>
<sequence>MNVYDEMNNLCKAIKESHEYKVLVEAKGKLATDSSAESMVKDFLKQKQELEIAQYQGQKPDDAKVKKMQDLYNVLQLNPVAGEYIQAYIRFQMMFGDLSKTLSDTLKEVMD</sequence>
<accession>A0A1H2YKD9</accession>
<protein>
    <submittedName>
        <fullName evidence="1">Cell fate regulator YlbF, YheA/YmcA/DUF963 family (Controls sporulation, competence, biofilm development)</fullName>
    </submittedName>
</protein>
<gene>
    <name evidence="1" type="ORF">SAMN05216495_11172</name>
</gene>
<name>A0A1H2YKD9_ACIFE</name>
<dbReference type="Gene3D" id="1.20.1500.10">
    <property type="entry name" value="YheA/YmcA-like"/>
    <property type="match status" value="1"/>
</dbReference>
<dbReference type="SUPFAM" id="SSF158622">
    <property type="entry name" value="YheA/YmcA-like"/>
    <property type="match status" value="1"/>
</dbReference>
<dbReference type="AlphaFoldDB" id="A0A1H2YKD9"/>
<evidence type="ECO:0000313" key="1">
    <source>
        <dbReference type="EMBL" id="SDX05455.1"/>
    </source>
</evidence>
<organism evidence="1 2">
    <name type="scientific">Acidaminococcus fermentans</name>
    <dbReference type="NCBI Taxonomy" id="905"/>
    <lineage>
        <taxon>Bacteria</taxon>
        <taxon>Bacillati</taxon>
        <taxon>Bacillota</taxon>
        <taxon>Negativicutes</taxon>
        <taxon>Acidaminococcales</taxon>
        <taxon>Acidaminococcaceae</taxon>
        <taxon>Acidaminococcus</taxon>
    </lineage>
</organism>